<evidence type="ECO:0000313" key="3">
    <source>
        <dbReference type="Proteomes" id="UP000037035"/>
    </source>
</evidence>
<sequence>MLSRLVKQALFVVKIAWIQALLTYGAAPFIYTGESWPYYQFEMDSVETVPQHEMPTDHTSTIPSSPLHFSAQDYYSPAWSMFSANDEWFEAGMPSPIFELESSASSSVQLVKAIHPMYLGTQHPSQDSSRMSKALVIFFFELVQELTSNYDDVATSIPNELKTYSSELKRKIFNESEDSPSTKLKQPVDKIDVKHSKGDQLTFKPNDDIAGPLSIYRYAFLSILNFPSVRYGWINHDFYGQVLRMSHLWKSLHGEGLRLPPLIESLTRLRDDTKSKTTIISKAISLLAEIFHRDSQFLVALTSSESSNRSQEHP</sequence>
<protein>
    <submittedName>
        <fullName evidence="2">Uncharacterized protein</fullName>
    </submittedName>
</protein>
<evidence type="ECO:0000256" key="1">
    <source>
        <dbReference type="SAM" id="Phobius"/>
    </source>
</evidence>
<dbReference type="AlphaFoldDB" id="A0A0L6UR32"/>
<proteinExistence type="predicted"/>
<dbReference type="EMBL" id="LAVV01009216">
    <property type="protein sequence ID" value="KNZ50991.1"/>
    <property type="molecule type" value="Genomic_DNA"/>
</dbReference>
<comment type="caution">
    <text evidence="2">The sequence shown here is derived from an EMBL/GenBank/DDBJ whole genome shotgun (WGS) entry which is preliminary data.</text>
</comment>
<accession>A0A0L6UR32</accession>
<keyword evidence="1" id="KW-0812">Transmembrane</keyword>
<dbReference type="VEuPathDB" id="FungiDB:VP01_4142g2"/>
<name>A0A0L6UR32_9BASI</name>
<evidence type="ECO:0000313" key="2">
    <source>
        <dbReference type="EMBL" id="KNZ50991.1"/>
    </source>
</evidence>
<keyword evidence="1" id="KW-1133">Transmembrane helix</keyword>
<gene>
    <name evidence="2" type="ORF">VP01_4142g2</name>
</gene>
<keyword evidence="1" id="KW-0472">Membrane</keyword>
<dbReference type="Proteomes" id="UP000037035">
    <property type="component" value="Unassembled WGS sequence"/>
</dbReference>
<reference evidence="2 3" key="1">
    <citation type="submission" date="2015-08" db="EMBL/GenBank/DDBJ databases">
        <title>Next Generation Sequencing and Analysis of the Genome of Puccinia sorghi L Schw, the Causal Agent of Maize Common Rust.</title>
        <authorList>
            <person name="Rochi L."/>
            <person name="Burguener G."/>
            <person name="Darino M."/>
            <person name="Turjanski A."/>
            <person name="Kreff E."/>
            <person name="Dieguez M.J."/>
            <person name="Sacco F."/>
        </authorList>
    </citation>
    <scope>NUCLEOTIDE SEQUENCE [LARGE SCALE GENOMIC DNA]</scope>
    <source>
        <strain evidence="2 3">RO10H11247</strain>
    </source>
</reference>
<feature type="transmembrane region" description="Helical" evidence="1">
    <location>
        <begin position="12"/>
        <end position="31"/>
    </location>
</feature>
<keyword evidence="3" id="KW-1185">Reference proteome</keyword>
<organism evidence="2 3">
    <name type="scientific">Puccinia sorghi</name>
    <dbReference type="NCBI Taxonomy" id="27349"/>
    <lineage>
        <taxon>Eukaryota</taxon>
        <taxon>Fungi</taxon>
        <taxon>Dikarya</taxon>
        <taxon>Basidiomycota</taxon>
        <taxon>Pucciniomycotina</taxon>
        <taxon>Pucciniomycetes</taxon>
        <taxon>Pucciniales</taxon>
        <taxon>Pucciniaceae</taxon>
        <taxon>Puccinia</taxon>
    </lineage>
</organism>